<dbReference type="Proteomes" id="UP000179807">
    <property type="component" value="Unassembled WGS sequence"/>
</dbReference>
<dbReference type="InterPro" id="IPR050868">
    <property type="entry name" value="ELMO_domain-containing"/>
</dbReference>
<comment type="caution">
    <text evidence="2">The sequence shown here is derived from an EMBL/GenBank/DDBJ whole genome shotgun (WGS) entry which is preliminary data.</text>
</comment>
<evidence type="ECO:0000313" key="3">
    <source>
        <dbReference type="Proteomes" id="UP000179807"/>
    </source>
</evidence>
<proteinExistence type="predicted"/>
<reference evidence="2" key="1">
    <citation type="submission" date="2016-10" db="EMBL/GenBank/DDBJ databases">
        <authorList>
            <person name="Benchimol M."/>
            <person name="Almeida L.G."/>
            <person name="Vasconcelos A.T."/>
            <person name="Perreira-Neves A."/>
            <person name="Rosa I.A."/>
            <person name="Tasca T."/>
            <person name="Bogo M.R."/>
            <person name="de Souza W."/>
        </authorList>
    </citation>
    <scope>NUCLEOTIDE SEQUENCE [LARGE SCALE GENOMIC DNA]</scope>
    <source>
        <strain evidence="2">K</strain>
    </source>
</reference>
<evidence type="ECO:0000313" key="2">
    <source>
        <dbReference type="EMBL" id="OHT12074.1"/>
    </source>
</evidence>
<accession>A0A1J4KLQ9</accession>
<gene>
    <name evidence="2" type="ORF">TRFO_03681</name>
</gene>
<dbReference type="GeneID" id="94826157"/>
<dbReference type="AlphaFoldDB" id="A0A1J4KLQ9"/>
<dbReference type="Pfam" id="PF04727">
    <property type="entry name" value="ELMO_CED12"/>
    <property type="match status" value="1"/>
</dbReference>
<sequence length="259" mass="30693">MKAYHSSAISITMNDYIFNNDNMFNENDSGNIHSDIDYNSMFNYFFQQINQIFIKIPQHPYSLESTETMIYTSWTLVYKLSTINFDSTNSIHLKILNELYKIVNNNKTPPSSLNDNLWKNEMGFQTSIPINDFRMGGILNILLPLYFYQKFPSFSRKFTLRLKNRENAPLMLIMILIISTTIECAQKTAIFNNCEDINEAWNMFLFFFLGLCKKIYSLFKNKEFNLLNGYKKFQYNLRQSIKRYKSICKKGFQVYQLKS</sequence>
<keyword evidence="3" id="KW-1185">Reference proteome</keyword>
<dbReference type="InterPro" id="IPR006816">
    <property type="entry name" value="ELMO_dom"/>
</dbReference>
<dbReference type="EMBL" id="MLAK01000571">
    <property type="protein sequence ID" value="OHT12074.1"/>
    <property type="molecule type" value="Genomic_DNA"/>
</dbReference>
<feature type="domain" description="ELMO" evidence="1">
    <location>
        <begin position="91"/>
        <end position="245"/>
    </location>
</feature>
<dbReference type="VEuPathDB" id="TrichDB:TRFO_03681"/>
<protein>
    <recommendedName>
        <fullName evidence="1">ELMO domain-containing protein</fullName>
    </recommendedName>
</protein>
<name>A0A1J4KLQ9_9EUKA</name>
<dbReference type="PANTHER" id="PTHR12771">
    <property type="entry name" value="ENGULFMENT AND CELL MOTILITY"/>
    <property type="match status" value="1"/>
</dbReference>
<dbReference type="RefSeq" id="XP_068365210.1">
    <property type="nucleotide sequence ID" value="XM_068491453.1"/>
</dbReference>
<dbReference type="PROSITE" id="PS51335">
    <property type="entry name" value="ELMO"/>
    <property type="match status" value="1"/>
</dbReference>
<dbReference type="PANTHER" id="PTHR12771:SF2">
    <property type="entry name" value="ELMO DOMAIN-CONTAINING PROTEIN 3"/>
    <property type="match status" value="1"/>
</dbReference>
<evidence type="ECO:0000259" key="1">
    <source>
        <dbReference type="PROSITE" id="PS51335"/>
    </source>
</evidence>
<organism evidence="2 3">
    <name type="scientific">Tritrichomonas foetus</name>
    <dbReference type="NCBI Taxonomy" id="1144522"/>
    <lineage>
        <taxon>Eukaryota</taxon>
        <taxon>Metamonada</taxon>
        <taxon>Parabasalia</taxon>
        <taxon>Tritrichomonadida</taxon>
        <taxon>Tritrichomonadidae</taxon>
        <taxon>Tritrichomonas</taxon>
    </lineage>
</organism>